<feature type="domain" description="Heterokaryon incompatibility" evidence="1">
    <location>
        <begin position="183"/>
        <end position="338"/>
    </location>
</feature>
<proteinExistence type="predicted"/>
<reference evidence="2" key="1">
    <citation type="journal article" date="2023" name="Mol. Phylogenet. Evol.">
        <title>Genome-scale phylogeny and comparative genomics of the fungal order Sordariales.</title>
        <authorList>
            <person name="Hensen N."/>
            <person name="Bonometti L."/>
            <person name="Westerberg I."/>
            <person name="Brannstrom I.O."/>
            <person name="Guillou S."/>
            <person name="Cros-Aarteil S."/>
            <person name="Calhoun S."/>
            <person name="Haridas S."/>
            <person name="Kuo A."/>
            <person name="Mondo S."/>
            <person name="Pangilinan J."/>
            <person name="Riley R."/>
            <person name="LaButti K."/>
            <person name="Andreopoulos B."/>
            <person name="Lipzen A."/>
            <person name="Chen C."/>
            <person name="Yan M."/>
            <person name="Daum C."/>
            <person name="Ng V."/>
            <person name="Clum A."/>
            <person name="Steindorff A."/>
            <person name="Ohm R.A."/>
            <person name="Martin F."/>
            <person name="Silar P."/>
            <person name="Natvig D.O."/>
            <person name="Lalanne C."/>
            <person name="Gautier V."/>
            <person name="Ament-Velasquez S.L."/>
            <person name="Kruys A."/>
            <person name="Hutchinson M.I."/>
            <person name="Powell A.J."/>
            <person name="Barry K."/>
            <person name="Miller A.N."/>
            <person name="Grigoriev I.V."/>
            <person name="Debuchy R."/>
            <person name="Gladieux P."/>
            <person name="Hiltunen Thoren M."/>
            <person name="Johannesson H."/>
        </authorList>
    </citation>
    <scope>NUCLEOTIDE SEQUENCE</scope>
    <source>
        <strain evidence="2">CBS 508.74</strain>
    </source>
</reference>
<dbReference type="EMBL" id="MU853371">
    <property type="protein sequence ID" value="KAK4107636.1"/>
    <property type="molecule type" value="Genomic_DNA"/>
</dbReference>
<keyword evidence="3" id="KW-1185">Reference proteome</keyword>
<dbReference type="PANTHER" id="PTHR33112">
    <property type="entry name" value="DOMAIN PROTEIN, PUTATIVE-RELATED"/>
    <property type="match status" value="1"/>
</dbReference>
<gene>
    <name evidence="2" type="ORF">N656DRAFT_840324</name>
</gene>
<dbReference type="Pfam" id="PF06985">
    <property type="entry name" value="HET"/>
    <property type="match status" value="1"/>
</dbReference>
<sequence>MTTAACDICEKIILLLRAPHISAHRLDMISLGRGNEVLKASERCDSHQRLVASALALDAQESSFALSEAINFIRQIRIVKLPSKPGAIVVADMLSSSPVPKLPLSALYIPEDPSNPKGVIGGRILHPEWIDLRLPVMWKDACARLHDGLCKSHPFHTLASITPAWLIDVRSQCLVRAPDGCSYVALSYVWGNQRTLQTLRSNQDQLQQPGSLSLSTWEPPISTTTRNAMGVVNLLAERYLWVDTLCIVQDDESQKHRELAKMGAIYANASVTIMAVQGEHANYGLRGFRGISEPRRSRQVIHPMADGLRALQCPVEAENYELACECSPYATRGWTYQEHLFSRRKLIFDGDSLRWECSAAIWREHVEFSTDLHPIHNNITSCQSIFGSLVPDFNAFQEILRNYNIRNFTYPEDALEAFAGISSVMGWSVGGNLVAGLPIASFDTFLVWQPETRMVRRAAREPEKKYCLPSWSWAGWSGSVKMDVASASDFIRNCPRVMAWGSRSVRVTRLVSWKYHLTPESPGIPIQPSILKCREEWLEGRGGNAPGWTMHPVSKNPQAKYEMSDPSSPSPVFFRHPMHPGFDFWYPIPLPGHGDTFNDVQAPYLSCRTRRASLFPAEKIQRIYGPPLLSLRDQAGIWVGALQPDDGIDEPDDAAREPSEAIVLVEIAKGFCRDTTSPHPGLQEVDHPEKPKSGDWYEYYWVMWVERTHSIAYRKGLGRVCKPVWEKQTREEVELMLG</sequence>
<evidence type="ECO:0000313" key="3">
    <source>
        <dbReference type="Proteomes" id="UP001302812"/>
    </source>
</evidence>
<name>A0AAN6T7Z1_9PEZI</name>
<accession>A0AAN6T7Z1</accession>
<evidence type="ECO:0000259" key="1">
    <source>
        <dbReference type="Pfam" id="PF06985"/>
    </source>
</evidence>
<reference evidence="2" key="2">
    <citation type="submission" date="2023-05" db="EMBL/GenBank/DDBJ databases">
        <authorList>
            <consortium name="Lawrence Berkeley National Laboratory"/>
            <person name="Steindorff A."/>
            <person name="Hensen N."/>
            <person name="Bonometti L."/>
            <person name="Westerberg I."/>
            <person name="Brannstrom I.O."/>
            <person name="Guillou S."/>
            <person name="Cros-Aarteil S."/>
            <person name="Calhoun S."/>
            <person name="Haridas S."/>
            <person name="Kuo A."/>
            <person name="Mondo S."/>
            <person name="Pangilinan J."/>
            <person name="Riley R."/>
            <person name="Labutti K."/>
            <person name="Andreopoulos B."/>
            <person name="Lipzen A."/>
            <person name="Chen C."/>
            <person name="Yanf M."/>
            <person name="Daum C."/>
            <person name="Ng V."/>
            <person name="Clum A."/>
            <person name="Ohm R."/>
            <person name="Martin F."/>
            <person name="Silar P."/>
            <person name="Natvig D."/>
            <person name="Lalanne C."/>
            <person name="Gautier V."/>
            <person name="Ament-Velasquez S.L."/>
            <person name="Kruys A."/>
            <person name="Hutchinson M.I."/>
            <person name="Powell A.J."/>
            <person name="Barry K."/>
            <person name="Miller A.N."/>
            <person name="Grigoriev I.V."/>
            <person name="Debuchy R."/>
            <person name="Gladieux P."/>
            <person name="Thoren M.H."/>
            <person name="Johannesson H."/>
        </authorList>
    </citation>
    <scope>NUCLEOTIDE SEQUENCE</scope>
    <source>
        <strain evidence="2">CBS 508.74</strain>
    </source>
</reference>
<dbReference type="RefSeq" id="XP_064665206.1">
    <property type="nucleotide sequence ID" value="XM_064818938.1"/>
</dbReference>
<dbReference type="Proteomes" id="UP001302812">
    <property type="component" value="Unassembled WGS sequence"/>
</dbReference>
<protein>
    <submittedName>
        <fullName evidence="2">HET-domain-containing protein</fullName>
    </submittedName>
</protein>
<evidence type="ECO:0000313" key="2">
    <source>
        <dbReference type="EMBL" id="KAK4107636.1"/>
    </source>
</evidence>
<dbReference type="InterPro" id="IPR010730">
    <property type="entry name" value="HET"/>
</dbReference>
<dbReference type="GeneID" id="89943064"/>
<dbReference type="AlphaFoldDB" id="A0AAN6T7Z1"/>
<comment type="caution">
    <text evidence="2">The sequence shown here is derived from an EMBL/GenBank/DDBJ whole genome shotgun (WGS) entry which is preliminary data.</text>
</comment>
<dbReference type="PANTHER" id="PTHR33112:SF12">
    <property type="entry name" value="HETEROKARYON INCOMPATIBILITY DOMAIN-CONTAINING PROTEIN"/>
    <property type="match status" value="1"/>
</dbReference>
<organism evidence="2 3">
    <name type="scientific">Canariomyces notabilis</name>
    <dbReference type="NCBI Taxonomy" id="2074819"/>
    <lineage>
        <taxon>Eukaryota</taxon>
        <taxon>Fungi</taxon>
        <taxon>Dikarya</taxon>
        <taxon>Ascomycota</taxon>
        <taxon>Pezizomycotina</taxon>
        <taxon>Sordariomycetes</taxon>
        <taxon>Sordariomycetidae</taxon>
        <taxon>Sordariales</taxon>
        <taxon>Chaetomiaceae</taxon>
        <taxon>Canariomyces</taxon>
    </lineage>
</organism>